<dbReference type="InterPro" id="IPR041368">
    <property type="entry name" value="DRP_C"/>
</dbReference>
<sequence>MFKRVNLKQVYWHYQTIFDIKIAENYKSNSQKIRILTESWVGKQIFCPACGANIQNYENNRPVADFYCPRCAEDYELKSKKDGMAKKIVDGAYSTMIERLQSSNNPNFFFLNYNPVKFEVYNFLVIPKHFFVPEIIEKRKPLLINARRAGWIGCNILLQSIPQSGKIFYIKNGQPEEKTTVLKNWQKTLFLREPNKLELKGWILDVMNCIDKLDKKEFTLEDIYTFESTLYKKHPDNKHIMDKIRQQLQFLRNKGYLEFLDRGNYRLK</sequence>
<organism evidence="2 3">
    <name type="scientific">Candidatus Magasanikbacteria bacterium GW2011_GWA2_56_11</name>
    <dbReference type="NCBI Taxonomy" id="1619044"/>
    <lineage>
        <taxon>Bacteria</taxon>
        <taxon>Candidatus Magasanikiibacteriota</taxon>
    </lineage>
</organism>
<dbReference type="InterPro" id="IPR036388">
    <property type="entry name" value="WH-like_DNA-bd_sf"/>
</dbReference>
<dbReference type="EMBL" id="LCRX01000015">
    <property type="protein sequence ID" value="KKW41639.1"/>
    <property type="molecule type" value="Genomic_DNA"/>
</dbReference>
<dbReference type="AlphaFoldDB" id="A0A0G2B898"/>
<dbReference type="STRING" id="1619044.UY92_C0015G0051"/>
<feature type="domain" description="Dam-replacing protein HTH" evidence="1">
    <location>
        <begin position="199"/>
        <end position="266"/>
    </location>
</feature>
<evidence type="ECO:0000313" key="2">
    <source>
        <dbReference type="EMBL" id="KKW41639.1"/>
    </source>
</evidence>
<name>A0A0G2B898_9BACT</name>
<evidence type="ECO:0000259" key="1">
    <source>
        <dbReference type="Pfam" id="PF17726"/>
    </source>
</evidence>
<dbReference type="Proteomes" id="UP000033870">
    <property type="component" value="Unassembled WGS sequence"/>
</dbReference>
<evidence type="ECO:0000313" key="3">
    <source>
        <dbReference type="Proteomes" id="UP000033870"/>
    </source>
</evidence>
<proteinExistence type="predicted"/>
<dbReference type="InterPro" id="IPR010324">
    <property type="entry name" value="DRP"/>
</dbReference>
<protein>
    <submittedName>
        <fullName evidence="2">Dam-replacing family protein</fullName>
    </submittedName>
</protein>
<comment type="caution">
    <text evidence="2">The sequence shown here is derived from an EMBL/GenBank/DDBJ whole genome shotgun (WGS) entry which is preliminary data.</text>
</comment>
<accession>A0A0G2B898</accession>
<dbReference type="Pfam" id="PF06044">
    <property type="entry name" value="DpnI"/>
    <property type="match status" value="1"/>
</dbReference>
<dbReference type="CDD" id="cd22319">
    <property type="entry name" value="DpnI-like"/>
    <property type="match status" value="1"/>
</dbReference>
<dbReference type="Gene3D" id="3.40.210.30">
    <property type="entry name" value="Dam replacing family, catalytic PD-(D/E)XK domain"/>
    <property type="match status" value="1"/>
</dbReference>
<dbReference type="PATRIC" id="fig|1619044.3.peg.1171"/>
<dbReference type="Pfam" id="PF17726">
    <property type="entry name" value="DpnI_C"/>
    <property type="match status" value="1"/>
</dbReference>
<dbReference type="InterPro" id="IPR043025">
    <property type="entry name" value="DRP_PD-(D/E)XK_dom"/>
</dbReference>
<reference evidence="2 3" key="1">
    <citation type="journal article" date="2015" name="Nature">
        <title>rRNA introns, odd ribosomes, and small enigmatic genomes across a large radiation of phyla.</title>
        <authorList>
            <person name="Brown C.T."/>
            <person name="Hug L.A."/>
            <person name="Thomas B.C."/>
            <person name="Sharon I."/>
            <person name="Castelle C.J."/>
            <person name="Singh A."/>
            <person name="Wilkins M.J."/>
            <person name="Williams K.H."/>
            <person name="Banfield J.F."/>
        </authorList>
    </citation>
    <scope>NUCLEOTIDE SEQUENCE [LARGE SCALE GENOMIC DNA]</scope>
</reference>
<gene>
    <name evidence="2" type="ORF">UY92_C0015G0051</name>
</gene>
<dbReference type="Gene3D" id="1.10.10.10">
    <property type="entry name" value="Winged helix-like DNA-binding domain superfamily/Winged helix DNA-binding domain"/>
    <property type="match status" value="1"/>
</dbReference>